<proteinExistence type="predicted"/>
<sequence>MVHGGPWPEMGPTCSMAILVSKGLRAKIGSGGSNCDLGPTWPWELDDFPLLDSLAYGPWTVNYSPQAVEAIAGLNGPKRPFRPKPPNERGRPKMEDDG</sequence>
<reference evidence="2" key="1">
    <citation type="submission" date="2021-03" db="EMBL/GenBank/DDBJ databases">
        <title>Draft genome sequence of rust myrtle Austropuccinia psidii MF-1, a brazilian biotype.</title>
        <authorList>
            <person name="Quecine M.C."/>
            <person name="Pachon D.M.R."/>
            <person name="Bonatelli M.L."/>
            <person name="Correr F.H."/>
            <person name="Franceschini L.M."/>
            <person name="Leite T.F."/>
            <person name="Margarido G.R.A."/>
            <person name="Almeida C.A."/>
            <person name="Ferrarezi J.A."/>
            <person name="Labate C.A."/>
        </authorList>
    </citation>
    <scope>NUCLEOTIDE SEQUENCE</scope>
    <source>
        <strain evidence="2">MF-1</strain>
    </source>
</reference>
<protein>
    <submittedName>
        <fullName evidence="2">Uncharacterized protein</fullName>
    </submittedName>
</protein>
<name>A0A9Q3FWM4_9BASI</name>
<evidence type="ECO:0000313" key="3">
    <source>
        <dbReference type="Proteomes" id="UP000765509"/>
    </source>
</evidence>
<evidence type="ECO:0000313" key="2">
    <source>
        <dbReference type="EMBL" id="MBW0544776.1"/>
    </source>
</evidence>
<gene>
    <name evidence="2" type="ORF">O181_084491</name>
</gene>
<evidence type="ECO:0000256" key="1">
    <source>
        <dbReference type="SAM" id="MobiDB-lite"/>
    </source>
</evidence>
<keyword evidence="3" id="KW-1185">Reference proteome</keyword>
<accession>A0A9Q3FWM4</accession>
<dbReference type="Proteomes" id="UP000765509">
    <property type="component" value="Unassembled WGS sequence"/>
</dbReference>
<dbReference type="EMBL" id="AVOT02049607">
    <property type="protein sequence ID" value="MBW0544776.1"/>
    <property type="molecule type" value="Genomic_DNA"/>
</dbReference>
<comment type="caution">
    <text evidence="2">The sequence shown here is derived from an EMBL/GenBank/DDBJ whole genome shotgun (WGS) entry which is preliminary data.</text>
</comment>
<feature type="compositionally biased region" description="Basic and acidic residues" evidence="1">
    <location>
        <begin position="85"/>
        <end position="98"/>
    </location>
</feature>
<organism evidence="2 3">
    <name type="scientific">Austropuccinia psidii MF-1</name>
    <dbReference type="NCBI Taxonomy" id="1389203"/>
    <lineage>
        <taxon>Eukaryota</taxon>
        <taxon>Fungi</taxon>
        <taxon>Dikarya</taxon>
        <taxon>Basidiomycota</taxon>
        <taxon>Pucciniomycotina</taxon>
        <taxon>Pucciniomycetes</taxon>
        <taxon>Pucciniales</taxon>
        <taxon>Sphaerophragmiaceae</taxon>
        <taxon>Austropuccinia</taxon>
    </lineage>
</organism>
<dbReference type="AlphaFoldDB" id="A0A9Q3FWM4"/>
<feature type="region of interest" description="Disordered" evidence="1">
    <location>
        <begin position="73"/>
        <end position="98"/>
    </location>
</feature>